<evidence type="ECO:0000256" key="5">
    <source>
        <dbReference type="ARBA" id="ARBA00022966"/>
    </source>
</evidence>
<dbReference type="Gene3D" id="2.60.40.690">
    <property type="entry name" value="Alpha-macroglobulin, receptor-binding domain"/>
    <property type="match status" value="1"/>
</dbReference>
<dbReference type="GO" id="GO:0005615">
    <property type="term" value="C:extracellular space"/>
    <property type="evidence" value="ECO:0007669"/>
    <property type="project" value="InterPro"/>
</dbReference>
<dbReference type="Proteomes" id="UP001208570">
    <property type="component" value="Unassembled WGS sequence"/>
</dbReference>
<reference evidence="11" key="1">
    <citation type="journal article" date="2023" name="Mol. Biol. Evol.">
        <title>Third-Generation Sequencing Reveals the Adaptive Role of the Epigenome in Three Deep-Sea Polychaetes.</title>
        <authorList>
            <person name="Perez M."/>
            <person name="Aroh O."/>
            <person name="Sun Y."/>
            <person name="Lan Y."/>
            <person name="Juniper S.K."/>
            <person name="Young C.R."/>
            <person name="Angers B."/>
            <person name="Qian P.Y."/>
        </authorList>
    </citation>
    <scope>NUCLEOTIDE SEQUENCE</scope>
    <source>
        <strain evidence="11">P08H-3</strain>
    </source>
</reference>
<dbReference type="InterPro" id="IPR009048">
    <property type="entry name" value="A-macroglobulin_rcpt-bd"/>
</dbReference>
<evidence type="ECO:0000259" key="8">
    <source>
        <dbReference type="SMART" id="SM01359"/>
    </source>
</evidence>
<feature type="domain" description="Alpha-2-macroglobulin" evidence="9">
    <location>
        <begin position="731"/>
        <end position="822"/>
    </location>
</feature>
<dbReference type="Gene3D" id="6.20.50.160">
    <property type="match status" value="1"/>
</dbReference>
<dbReference type="Pfam" id="PF00207">
    <property type="entry name" value="A2M"/>
    <property type="match status" value="1"/>
</dbReference>
<dbReference type="PANTHER" id="PTHR11412">
    <property type="entry name" value="MACROGLOBULIN / COMPLEMENT"/>
    <property type="match status" value="1"/>
</dbReference>
<keyword evidence="12" id="KW-1185">Reference proteome</keyword>
<accession>A0AAD9K2Y7</accession>
<keyword evidence="2" id="KW-0646">Protease inhibitor</keyword>
<evidence type="ECO:0000259" key="10">
    <source>
        <dbReference type="SMART" id="SM01361"/>
    </source>
</evidence>
<keyword evidence="6" id="KW-1015">Disulfide bond</keyword>
<evidence type="ECO:0000313" key="12">
    <source>
        <dbReference type="Proteomes" id="UP001208570"/>
    </source>
</evidence>
<dbReference type="InterPro" id="IPR047565">
    <property type="entry name" value="Alpha-macroglob_thiol-ester_cl"/>
</dbReference>
<dbReference type="Gene3D" id="2.60.40.10">
    <property type="entry name" value="Immunoglobulins"/>
    <property type="match status" value="1"/>
</dbReference>
<evidence type="ECO:0000313" key="11">
    <source>
        <dbReference type="EMBL" id="KAK2162975.1"/>
    </source>
</evidence>
<keyword evidence="5" id="KW-0882">Thioester bond</keyword>
<dbReference type="Gene3D" id="2.60.40.1930">
    <property type="match status" value="2"/>
</dbReference>
<gene>
    <name evidence="11" type="ORF">LSH36_88g03003</name>
</gene>
<dbReference type="InterPro" id="IPR019742">
    <property type="entry name" value="MacrogloblnA2_CS"/>
</dbReference>
<dbReference type="InterPro" id="IPR001599">
    <property type="entry name" value="Macroglobln_a2"/>
</dbReference>
<dbReference type="Pfam" id="PF17791">
    <property type="entry name" value="MG3"/>
    <property type="match status" value="1"/>
</dbReference>
<feature type="domain" description="Alpha-macroglobulin receptor-binding" evidence="10">
    <location>
        <begin position="1484"/>
        <end position="1571"/>
    </location>
</feature>
<dbReference type="SMART" id="SM01360">
    <property type="entry name" value="A2M"/>
    <property type="match status" value="1"/>
</dbReference>
<dbReference type="InterPro" id="IPR011625">
    <property type="entry name" value="A2M_N_BRD"/>
</dbReference>
<evidence type="ECO:0000256" key="2">
    <source>
        <dbReference type="ARBA" id="ARBA00022690"/>
    </source>
</evidence>
<dbReference type="CDD" id="cd02897">
    <property type="entry name" value="A2M_2"/>
    <property type="match status" value="1"/>
</dbReference>
<dbReference type="InterPro" id="IPR013783">
    <property type="entry name" value="Ig-like_fold"/>
</dbReference>
<dbReference type="SMART" id="SM01361">
    <property type="entry name" value="A2M_recep"/>
    <property type="match status" value="1"/>
</dbReference>
<protein>
    <submittedName>
        <fullName evidence="11">Uncharacterized protein</fullName>
    </submittedName>
</protein>
<evidence type="ECO:0000256" key="1">
    <source>
        <dbReference type="ARBA" id="ARBA00010952"/>
    </source>
</evidence>
<dbReference type="Gene3D" id="1.50.10.20">
    <property type="match status" value="2"/>
</dbReference>
<evidence type="ECO:0000259" key="9">
    <source>
        <dbReference type="SMART" id="SM01360"/>
    </source>
</evidence>
<dbReference type="InterPro" id="IPR050473">
    <property type="entry name" value="A2M/Complement_sys"/>
</dbReference>
<dbReference type="Gene3D" id="2.20.130.20">
    <property type="match status" value="1"/>
</dbReference>
<sequence length="1646" mass="183366">MALMPKVMRPGQMFDISITHIDPPRDGKPVTVNIALRTPDEESKLIVGKDDSLPPANCIESRPCPVTKVVSLKVPDDLDMSECNVTVSGSSGSNNFYNSTMVKVKRKVFSIFIQTDRAMYKPSQTVQFRVLTVDSDLKPVATPLNISILDMSDNRLKQWLNVQSLTGVVTRNFTLSDQPPLGDWYINVVGKNVADRKSFEVAEYVLPKYEVTLDLPSFLLGTTEKFMATATAKYTYGQPVRGQCSLHVIVEPSYYNRDSRKSLNITKKLENGKVDFEITLKQLEDILPPPYSYYDKTPTKERLIYKKWLFSAKCVDKLTGKVLVKNDSVRVEGNKFMLSWLPSTPSNFKPGLIYNAYVKLMLVDGSTPSLKDMTYPGNGSRIPVKLYNNSYSGRRAEDETPLAESFLNDEGLAVFKIKAGVGVDSINFRVVFNDSIYSTTIYKYVNKFKTRDSGALQIRMNSDTNIVKSGEVAKFGITTSTDSSNINFQILAKGELVVSDASVFEAGKSHVYELTLNDALAQELAPKARIVAWYMTDTQEIISDSVDFKVDGAFSNDVSLKFSANKTKPGADVALTVNAEAGSFVGLLAVDQSSLLLASGNDITQDMVTDELETYDSINDQDDHFYRPMFLRREKRAIWCPWCSYSTGGHYSSEVFMNSGMFYLTDIYTYVEPPMYLYPNFPMRGEKGPAEPPLLFKPGLDVEEDSESVSAETGSPGLKQVSRVRTEFPETWLWTETITGPDGKTTVKTKAPDTITSWVASAFAMHPSKGLGISNTTATITVFKPFFVSLDLPYSVIRGEEVELKITVFNYMSTPLSVAVKLKKSLEFAVEEPNGIEFTHADVETTIMVSANDGVTVSLWIKPIVLGNMAIEVEARSALAADAVRKMLLTEAEGTPKEYQVNVLAEVSDENHPFVKSETLSLPTEDEGLVPDSVKIYATAIGDIMGPAMNNLNSLVKMPYGCGEQNMLNFAPNILVMNYLKATGRSEPDLESKANQFMETGYQRELTYQRSDGSFSAFGNSDDSGSTWLTAFVAKTFYQAQKYIDVDMSNLARSVNWILEQQITSGQFNEPGRIIHTDMQSYVINNVCNKREDWLYIAEYKDWVCRDPAGNCCLAWCKYCFLKLLSEIPARSDDHLRITGSDIFPCNVFNTRLLENVQQLSYCWRFGQVLLQPKKGEIPMSHAKAFVVVSEAANNPLFTGGAASDVTLTAYVTISLLEMKDMEELDKKRVHDAISQSIEYLKKEVKGQAVYNDPYIMAVLTYAMALNGDETTEKMFEKLSSMAILEVGMKYWDKKKPEPVDSKPKMEGDVLIWKPPQHQAKTSAIESTAYAMMSYLTLNKISDAVPIMRWLVSQRNSLGGYGSSQDTVMALQALARFGMLSSGGGEVKLNIDVETGAGVFSFPQITPLNDMVLQKQQIGMSGFDDTITVKARGKGMALVQIAVSYNLLKTSESQDIDLEVVSKLNDDGTVNLDICAIYMRQEPSGMVVLEASMLSGYEPTNINELKAKMRSLKRVDQDDKTLFFYMDELVTGQLTCLNVETSQVNKVAKLQKAKVKAYPYYTPDQIKTTFYLPRALAQVSSCADESCRKPNDVKFTYQNRQDLPRKIETIHRGQKPPEIQQVGASSTSGHMTAVALITLALFTYLF</sequence>
<dbReference type="FunFam" id="2.60.40.1930:FF:000001">
    <property type="entry name" value="CD109 isoform 3"/>
    <property type="match status" value="1"/>
</dbReference>
<evidence type="ECO:0000256" key="7">
    <source>
        <dbReference type="ARBA" id="ARBA00023180"/>
    </source>
</evidence>
<dbReference type="Pfam" id="PF07703">
    <property type="entry name" value="A2M_BRD"/>
    <property type="match status" value="1"/>
</dbReference>
<keyword evidence="7" id="KW-0325">Glycoprotein</keyword>
<dbReference type="Pfam" id="PF07678">
    <property type="entry name" value="TED_complement"/>
    <property type="match status" value="2"/>
</dbReference>
<dbReference type="PANTHER" id="PTHR11412:SF136">
    <property type="entry name" value="CD109 ANTIGEN"/>
    <property type="match status" value="1"/>
</dbReference>
<proteinExistence type="inferred from homology"/>
<dbReference type="PROSITE" id="PS00477">
    <property type="entry name" value="ALPHA_2_MACROGLOBULIN"/>
    <property type="match status" value="1"/>
</dbReference>
<dbReference type="InterPro" id="IPR008930">
    <property type="entry name" value="Terpenoid_cyclase/PrenylTrfase"/>
</dbReference>
<dbReference type="Pfam" id="PF01835">
    <property type="entry name" value="MG2"/>
    <property type="match status" value="1"/>
</dbReference>
<dbReference type="SUPFAM" id="SSF49410">
    <property type="entry name" value="Alpha-macroglobulin receptor domain"/>
    <property type="match status" value="1"/>
</dbReference>
<evidence type="ECO:0000256" key="3">
    <source>
        <dbReference type="ARBA" id="ARBA00022729"/>
    </source>
</evidence>
<dbReference type="EMBL" id="JAODUP010000088">
    <property type="protein sequence ID" value="KAK2162975.1"/>
    <property type="molecule type" value="Genomic_DNA"/>
</dbReference>
<dbReference type="InterPro" id="IPR011626">
    <property type="entry name" value="Alpha-macroglobulin_TED"/>
</dbReference>
<dbReference type="Pfam" id="PF07677">
    <property type="entry name" value="A2M_recep"/>
    <property type="match status" value="1"/>
</dbReference>
<dbReference type="InterPro" id="IPR036595">
    <property type="entry name" value="A-macroglobulin_rcpt-bd_sf"/>
</dbReference>
<comment type="caution">
    <text evidence="11">The sequence shown here is derived from an EMBL/GenBank/DDBJ whole genome shotgun (WGS) entry which is preliminary data.</text>
</comment>
<dbReference type="Gene3D" id="2.60.40.2950">
    <property type="match status" value="1"/>
</dbReference>
<organism evidence="11 12">
    <name type="scientific">Paralvinella palmiformis</name>
    <dbReference type="NCBI Taxonomy" id="53620"/>
    <lineage>
        <taxon>Eukaryota</taxon>
        <taxon>Metazoa</taxon>
        <taxon>Spiralia</taxon>
        <taxon>Lophotrochozoa</taxon>
        <taxon>Annelida</taxon>
        <taxon>Polychaeta</taxon>
        <taxon>Sedentaria</taxon>
        <taxon>Canalipalpata</taxon>
        <taxon>Terebellida</taxon>
        <taxon>Terebelliformia</taxon>
        <taxon>Alvinellidae</taxon>
        <taxon>Paralvinella</taxon>
    </lineage>
</organism>
<name>A0AAD9K2Y7_9ANNE</name>
<dbReference type="SMART" id="SM01359">
    <property type="entry name" value="A2M_N_2"/>
    <property type="match status" value="1"/>
</dbReference>
<dbReference type="SMART" id="SM01419">
    <property type="entry name" value="Thiol-ester_cl"/>
    <property type="match status" value="1"/>
</dbReference>
<dbReference type="GO" id="GO:0004867">
    <property type="term" value="F:serine-type endopeptidase inhibitor activity"/>
    <property type="evidence" value="ECO:0007669"/>
    <property type="project" value="UniProtKB-KW"/>
</dbReference>
<dbReference type="Gene3D" id="2.60.40.1940">
    <property type="match status" value="1"/>
</dbReference>
<dbReference type="InterPro" id="IPR041813">
    <property type="entry name" value="A2M_TED"/>
</dbReference>
<keyword evidence="3" id="KW-0732">Signal</keyword>
<dbReference type="InterPro" id="IPR002890">
    <property type="entry name" value="MG2"/>
</dbReference>
<dbReference type="InterPro" id="IPR014756">
    <property type="entry name" value="Ig_E-set"/>
</dbReference>
<keyword evidence="4" id="KW-0722">Serine protease inhibitor</keyword>
<comment type="similarity">
    <text evidence="1">Belongs to the protease inhibitor I39 (alpha-2-macroglobulin) family.</text>
</comment>
<dbReference type="SUPFAM" id="SSF81296">
    <property type="entry name" value="E set domains"/>
    <property type="match status" value="1"/>
</dbReference>
<dbReference type="SUPFAM" id="SSF48239">
    <property type="entry name" value="Terpenoid cyclases/Protein prenyltransferases"/>
    <property type="match status" value="1"/>
</dbReference>
<feature type="domain" description="Alpha-2-macroglobulin bait region" evidence="8">
    <location>
        <begin position="458"/>
        <end position="597"/>
    </location>
</feature>
<evidence type="ECO:0000256" key="6">
    <source>
        <dbReference type="ARBA" id="ARBA00023157"/>
    </source>
</evidence>
<dbReference type="InterPro" id="IPR041555">
    <property type="entry name" value="MG3"/>
</dbReference>
<evidence type="ECO:0000256" key="4">
    <source>
        <dbReference type="ARBA" id="ARBA00022900"/>
    </source>
</evidence>